<organism evidence="1 2">
    <name type="scientific">Punica granatum</name>
    <name type="common">Pomegranate</name>
    <dbReference type="NCBI Taxonomy" id="22663"/>
    <lineage>
        <taxon>Eukaryota</taxon>
        <taxon>Viridiplantae</taxon>
        <taxon>Streptophyta</taxon>
        <taxon>Embryophyta</taxon>
        <taxon>Tracheophyta</taxon>
        <taxon>Spermatophyta</taxon>
        <taxon>Magnoliopsida</taxon>
        <taxon>eudicotyledons</taxon>
        <taxon>Gunneridae</taxon>
        <taxon>Pentapetalae</taxon>
        <taxon>rosids</taxon>
        <taxon>malvids</taxon>
        <taxon>Myrtales</taxon>
        <taxon>Lythraceae</taxon>
        <taxon>Punica</taxon>
    </lineage>
</organism>
<keyword evidence="2" id="KW-1185">Reference proteome</keyword>
<sequence>MVLNRKFGRPFGAPGFEEAAVVVLSVDEGDVEAPAVEDFRDFHHRVYVALRWDGHTDGMGLRLSLVSTDSIDSQNLTLPKPTSRTTLFLGKHICFHSSVCAWRCKWSLIIHPPLIGVQLKDVCF</sequence>
<dbReference type="EMBL" id="PGOL01001798">
    <property type="protein sequence ID" value="PKI54241.1"/>
    <property type="molecule type" value="Genomic_DNA"/>
</dbReference>
<name>A0A2I0JDC2_PUNGR</name>
<proteinExistence type="predicted"/>
<dbReference type="Proteomes" id="UP000233551">
    <property type="component" value="Unassembled WGS sequence"/>
</dbReference>
<dbReference type="AlphaFoldDB" id="A0A2I0JDC2"/>
<gene>
    <name evidence="1" type="ORF">CRG98_025356</name>
</gene>
<comment type="caution">
    <text evidence="1">The sequence shown here is derived from an EMBL/GenBank/DDBJ whole genome shotgun (WGS) entry which is preliminary data.</text>
</comment>
<evidence type="ECO:0000313" key="2">
    <source>
        <dbReference type="Proteomes" id="UP000233551"/>
    </source>
</evidence>
<accession>A0A2I0JDC2</accession>
<protein>
    <submittedName>
        <fullName evidence="1">Uncharacterized protein</fullName>
    </submittedName>
</protein>
<evidence type="ECO:0000313" key="1">
    <source>
        <dbReference type="EMBL" id="PKI54241.1"/>
    </source>
</evidence>
<reference evidence="1 2" key="1">
    <citation type="submission" date="2017-11" db="EMBL/GenBank/DDBJ databases">
        <title>De-novo sequencing of pomegranate (Punica granatum L.) genome.</title>
        <authorList>
            <person name="Akparov Z."/>
            <person name="Amiraslanov A."/>
            <person name="Hajiyeva S."/>
            <person name="Abbasov M."/>
            <person name="Kaur K."/>
            <person name="Hamwieh A."/>
            <person name="Solovyev V."/>
            <person name="Salamov A."/>
            <person name="Braich B."/>
            <person name="Kosarev P."/>
            <person name="Mahmoud A."/>
            <person name="Hajiyev E."/>
            <person name="Babayeva S."/>
            <person name="Izzatullayeva V."/>
            <person name="Mammadov A."/>
            <person name="Mammadov A."/>
            <person name="Sharifova S."/>
            <person name="Ojaghi J."/>
            <person name="Eynullazada K."/>
            <person name="Bayramov B."/>
            <person name="Abdulazimova A."/>
            <person name="Shahmuradov I."/>
        </authorList>
    </citation>
    <scope>NUCLEOTIDE SEQUENCE [LARGE SCALE GENOMIC DNA]</scope>
    <source>
        <strain evidence="2">cv. AG2017</strain>
        <tissue evidence="1">Leaf</tissue>
    </source>
</reference>